<reference evidence="7" key="2">
    <citation type="submission" date="2020-08" db="EMBL/GenBank/DDBJ databases">
        <title>Plant Genome Project.</title>
        <authorList>
            <person name="Zhang R.-G."/>
        </authorList>
    </citation>
    <scope>NUCLEOTIDE SEQUENCE</scope>
    <source>
        <strain evidence="7">Huo1</strain>
        <tissue evidence="7">Leaf</tissue>
    </source>
</reference>
<evidence type="ECO:0000256" key="6">
    <source>
        <dbReference type="SAM" id="MobiDB-lite"/>
    </source>
</evidence>
<dbReference type="PANTHER" id="PTHR31791">
    <property type="entry name" value="FRIGIDA-LIKE PROTEIN 3-RELATED"/>
    <property type="match status" value="1"/>
</dbReference>
<accession>A0A8X8W551</accession>
<feature type="region of interest" description="Disordered" evidence="6">
    <location>
        <begin position="1"/>
        <end position="34"/>
    </location>
</feature>
<dbReference type="Proteomes" id="UP000298416">
    <property type="component" value="Unassembled WGS sequence"/>
</dbReference>
<dbReference type="GO" id="GO:0030154">
    <property type="term" value="P:cell differentiation"/>
    <property type="evidence" value="ECO:0007669"/>
    <property type="project" value="UniProtKB-KW"/>
</dbReference>
<evidence type="ECO:0000313" key="7">
    <source>
        <dbReference type="EMBL" id="KAG6388417.1"/>
    </source>
</evidence>
<sequence>MISSVTAPADTAEDGVPALQALTPPDYDALPHSPNLETLPPPFLNSIAELKNFSAAMSAFLRCYDDLHNHLQSIKSSISAMLPPEHPHFSLPSPPKPQALAEKTAEKHQEDKIPLKSELEGLCKAMCSRGVRKYLVSHLSDLPMLKGEVPKALRQAPNPWKLVLECLGKFFLQGSKAFTRNSPMIPAREASIFVLECFLLMMGLDVAGESDNGILDIGKADKEEADVAALAWRKRLMTEGGLAKANQIDARGLLLFVACFGVPAMFRVEDMRDLVIAGNAKEIVHVLQKSHLLMSKISEIVEEMMKKKMEVDAVDIVYTFGLEERFNPHTILISFLQESNETWKKSKKGPQGSPATLNAANKKQLDILKSIRRCLERHSIDPAKLLPGWQINEKIVNLEKDITEFDRKSEVDKASQKRKPSEMETPKVQDAKRVRHVNHGAQQQKASAHVDSRRGLLDNRHSNRVNSYAAPAVMYGGPGAGLLPESMIPSGVGAASHGGMLPTYAHQEPVLADPTSQLINRGTHPYMWHRDSSIHERYTSQPPPTGLGLTSLYRASSSVDGFAGNTTSSVSHGNRDLYQFADSITESELHPSSVPRSGVSGSCVVPSHLSSYFYQA</sequence>
<dbReference type="InterPro" id="IPR012474">
    <property type="entry name" value="Frigida"/>
</dbReference>
<dbReference type="GO" id="GO:0009908">
    <property type="term" value="P:flower development"/>
    <property type="evidence" value="ECO:0007669"/>
    <property type="project" value="UniProtKB-KW"/>
</dbReference>
<evidence type="ECO:0000256" key="1">
    <source>
        <dbReference type="ARBA" id="ARBA00008956"/>
    </source>
</evidence>
<proteinExistence type="inferred from homology"/>
<evidence type="ECO:0000256" key="5">
    <source>
        <dbReference type="RuleBase" id="RU364012"/>
    </source>
</evidence>
<keyword evidence="4 5" id="KW-0287">Flowering</keyword>
<gene>
    <name evidence="7" type="ORF">SASPL_149843</name>
</gene>
<feature type="region of interest" description="Disordered" evidence="6">
    <location>
        <begin position="407"/>
        <end position="453"/>
    </location>
</feature>
<reference evidence="7" key="1">
    <citation type="submission" date="2018-01" db="EMBL/GenBank/DDBJ databases">
        <authorList>
            <person name="Mao J.F."/>
        </authorList>
    </citation>
    <scope>NUCLEOTIDE SEQUENCE</scope>
    <source>
        <strain evidence="7">Huo1</strain>
        <tissue evidence="7">Leaf</tissue>
    </source>
</reference>
<dbReference type="AlphaFoldDB" id="A0A8X8W551"/>
<dbReference type="Pfam" id="PF07899">
    <property type="entry name" value="Frigida"/>
    <property type="match status" value="1"/>
</dbReference>
<protein>
    <recommendedName>
        <fullName evidence="5">FRIGIDA-like protein</fullName>
    </recommendedName>
</protein>
<name>A0A8X8W551_SALSN</name>
<keyword evidence="3 5" id="KW-0221">Differentiation</keyword>
<dbReference type="EMBL" id="PNBA02000020">
    <property type="protein sequence ID" value="KAG6388417.1"/>
    <property type="molecule type" value="Genomic_DNA"/>
</dbReference>
<dbReference type="PANTHER" id="PTHR31791:SF49">
    <property type="entry name" value="INACTIVE PROTEIN FRIGIDA"/>
    <property type="match status" value="1"/>
</dbReference>
<comment type="similarity">
    <text evidence="1 5">Belongs to the Frigida family.</text>
</comment>
<keyword evidence="2 5" id="KW-0217">Developmental protein</keyword>
<evidence type="ECO:0000256" key="3">
    <source>
        <dbReference type="ARBA" id="ARBA00022782"/>
    </source>
</evidence>
<comment type="caution">
    <text evidence="7">The sequence shown here is derived from an EMBL/GenBank/DDBJ whole genome shotgun (WGS) entry which is preliminary data.</text>
</comment>
<feature type="region of interest" description="Disordered" evidence="6">
    <location>
        <begin position="85"/>
        <end position="111"/>
    </location>
</feature>
<organism evidence="7">
    <name type="scientific">Salvia splendens</name>
    <name type="common">Scarlet sage</name>
    <dbReference type="NCBI Taxonomy" id="180675"/>
    <lineage>
        <taxon>Eukaryota</taxon>
        <taxon>Viridiplantae</taxon>
        <taxon>Streptophyta</taxon>
        <taxon>Embryophyta</taxon>
        <taxon>Tracheophyta</taxon>
        <taxon>Spermatophyta</taxon>
        <taxon>Magnoliopsida</taxon>
        <taxon>eudicotyledons</taxon>
        <taxon>Gunneridae</taxon>
        <taxon>Pentapetalae</taxon>
        <taxon>asterids</taxon>
        <taxon>lamiids</taxon>
        <taxon>Lamiales</taxon>
        <taxon>Lamiaceae</taxon>
        <taxon>Nepetoideae</taxon>
        <taxon>Mentheae</taxon>
        <taxon>Salviinae</taxon>
        <taxon>Salvia</taxon>
        <taxon>Salvia subgen. Calosphace</taxon>
        <taxon>core Calosphace</taxon>
    </lineage>
</organism>
<feature type="compositionally biased region" description="Basic and acidic residues" evidence="6">
    <location>
        <begin position="407"/>
        <end position="432"/>
    </location>
</feature>
<evidence type="ECO:0000313" key="8">
    <source>
        <dbReference type="Proteomes" id="UP000298416"/>
    </source>
</evidence>
<evidence type="ECO:0000256" key="4">
    <source>
        <dbReference type="ARBA" id="ARBA00023089"/>
    </source>
</evidence>
<dbReference type="OrthoDB" id="776053at2759"/>
<keyword evidence="8" id="KW-1185">Reference proteome</keyword>
<evidence type="ECO:0000256" key="2">
    <source>
        <dbReference type="ARBA" id="ARBA00022473"/>
    </source>
</evidence>